<organism evidence="2 3">
    <name type="scientific">Pyrodictium delaneyi</name>
    <dbReference type="NCBI Taxonomy" id="1273541"/>
    <lineage>
        <taxon>Archaea</taxon>
        <taxon>Thermoproteota</taxon>
        <taxon>Thermoprotei</taxon>
        <taxon>Desulfurococcales</taxon>
        <taxon>Pyrodictiaceae</taxon>
        <taxon>Pyrodictium</taxon>
    </lineage>
</organism>
<sequence>MVGASLRWFEEVFYQVRCHDALSFRCPVVYSAERIYTGFKPTRYVEAVTVYGGYVVYAGFLGDAMRAAQEISAAVGCGKPRLVEFDGVIVPGFVDAHLHIRGIGATKYSIDLSDTESLEELLELVRHEADRFNDWVLGRGWDQERLGGWPTRYELDEVVPDKPVVLLRVCGHAAALNTKAMEALGLLESSSPLVDRGCDGKPTGLVFEELAAQAYREAIQSLDPVRLVVEGAEEALRYGITLAGAMDVDAHVFRGLVAARRMGLLRLRLRVYLSQELFEKLDQLGAVPVLGDNLLRVVGVKLYMDGSLGARTAWLREPYSDEPRSRGRRLLSAEDLANIASRARKWRLDVAVHAIGDAAVEEALRGFAASGCKCRLEHASLAPPDLVEKMASLGVRVAVQPRFLVSDSWAVDRLGPGRARWLYPFRSMLTSGVLLGFSSDAPVEPLNPLEGIYSAVTRGTLAQYTMREALDVETALHLYTAGSALLLGETRAGCLEPGCFADMAVLDRDPLEVDVEEITGIGFNATIVAGETVWQRS</sequence>
<dbReference type="Gene3D" id="3.20.20.140">
    <property type="entry name" value="Metal-dependent hydrolases"/>
    <property type="match status" value="1"/>
</dbReference>
<comment type="caution">
    <text evidence="2">The sequence shown here is derived from an EMBL/GenBank/DDBJ whole genome shotgun (WGS) entry which is preliminary data.</text>
</comment>
<feature type="domain" description="Amidohydrolase 3" evidence="1">
    <location>
        <begin position="87"/>
        <end position="533"/>
    </location>
</feature>
<dbReference type="SUPFAM" id="SSF51338">
    <property type="entry name" value="Composite domain of metallo-dependent hydrolases"/>
    <property type="match status" value="2"/>
</dbReference>
<dbReference type="Gene3D" id="3.10.310.70">
    <property type="match status" value="1"/>
</dbReference>
<gene>
    <name evidence="2" type="ORF">Pdsh_00850</name>
</gene>
<evidence type="ECO:0000259" key="1">
    <source>
        <dbReference type="Pfam" id="PF07969"/>
    </source>
</evidence>
<dbReference type="EMBL" id="NCQP01000001">
    <property type="protein sequence ID" value="OWJ55393.1"/>
    <property type="molecule type" value="Genomic_DNA"/>
</dbReference>
<reference evidence="2 3" key="1">
    <citation type="submission" date="2017-05" db="EMBL/GenBank/DDBJ databases">
        <title>The draft genome of the hyperthermophilic archaeon 'Pyrodictium delaneyi strain Hulk', an iron and nitrate reducer, reveals the capacity for sulfate reduction.</title>
        <authorList>
            <person name="Demey L.M."/>
            <person name="Miller C."/>
            <person name="Manzella M."/>
            <person name="Reguera G."/>
            <person name="Kashefi K."/>
        </authorList>
    </citation>
    <scope>NUCLEOTIDE SEQUENCE [LARGE SCALE GENOMIC DNA]</scope>
    <source>
        <strain evidence="2 3">Hulk</strain>
    </source>
</reference>
<dbReference type="GO" id="GO:0016810">
    <property type="term" value="F:hydrolase activity, acting on carbon-nitrogen (but not peptide) bonds"/>
    <property type="evidence" value="ECO:0007669"/>
    <property type="project" value="InterPro"/>
</dbReference>
<accession>A0A211YQS5</accession>
<dbReference type="InterPro" id="IPR013108">
    <property type="entry name" value="Amidohydro_3"/>
</dbReference>
<dbReference type="CDD" id="cd01300">
    <property type="entry name" value="YtcJ_like"/>
    <property type="match status" value="1"/>
</dbReference>
<dbReference type="SUPFAM" id="SSF51556">
    <property type="entry name" value="Metallo-dependent hydrolases"/>
    <property type="match status" value="1"/>
</dbReference>
<dbReference type="AlphaFoldDB" id="A0A211YQS5"/>
<dbReference type="InterPro" id="IPR033932">
    <property type="entry name" value="YtcJ-like"/>
</dbReference>
<evidence type="ECO:0000313" key="3">
    <source>
        <dbReference type="Proteomes" id="UP000196694"/>
    </source>
</evidence>
<dbReference type="Proteomes" id="UP000196694">
    <property type="component" value="Unassembled WGS sequence"/>
</dbReference>
<evidence type="ECO:0000313" key="2">
    <source>
        <dbReference type="EMBL" id="OWJ55393.1"/>
    </source>
</evidence>
<dbReference type="Gene3D" id="2.30.40.10">
    <property type="entry name" value="Urease, subunit C, domain 1"/>
    <property type="match status" value="1"/>
</dbReference>
<name>A0A211YQS5_9CREN</name>
<dbReference type="Pfam" id="PF07969">
    <property type="entry name" value="Amidohydro_3"/>
    <property type="match status" value="1"/>
</dbReference>
<proteinExistence type="predicted"/>
<dbReference type="PANTHER" id="PTHR22642:SF2">
    <property type="entry name" value="PROTEIN LONG AFTER FAR-RED 3"/>
    <property type="match status" value="1"/>
</dbReference>
<dbReference type="PANTHER" id="PTHR22642">
    <property type="entry name" value="IMIDAZOLONEPROPIONASE"/>
    <property type="match status" value="1"/>
</dbReference>
<dbReference type="InterPro" id="IPR032466">
    <property type="entry name" value="Metal_Hydrolase"/>
</dbReference>
<keyword evidence="3" id="KW-1185">Reference proteome</keyword>
<dbReference type="InterPro" id="IPR011059">
    <property type="entry name" value="Metal-dep_hydrolase_composite"/>
</dbReference>
<protein>
    <recommendedName>
        <fullName evidence="1">Amidohydrolase 3 domain-containing protein</fullName>
    </recommendedName>
</protein>